<dbReference type="NCBIfam" id="TIGR02444">
    <property type="entry name" value="TIGR02444 family protein"/>
    <property type="match status" value="1"/>
</dbReference>
<accession>A0ABT9HWH1</accession>
<dbReference type="EMBL" id="JAPJDZ010000006">
    <property type="protein sequence ID" value="MDP5135180.1"/>
    <property type="molecule type" value="Genomic_DNA"/>
</dbReference>
<organism evidence="1 2">
    <name type="scientific">Rheinheimera baltica</name>
    <dbReference type="NCBI Taxonomy" id="67576"/>
    <lineage>
        <taxon>Bacteria</taxon>
        <taxon>Pseudomonadati</taxon>
        <taxon>Pseudomonadota</taxon>
        <taxon>Gammaproteobacteria</taxon>
        <taxon>Chromatiales</taxon>
        <taxon>Chromatiaceae</taxon>
        <taxon>Rheinheimera</taxon>
    </lineage>
</organism>
<keyword evidence="2" id="KW-1185">Reference proteome</keyword>
<sequence length="165" mass="18975">MADSGNIITTAPTEQQLWQFSLALYPKVQPLCLEWQDNLGVNINLLLLLCYLEQQQLSLTQPQLLQLTAELEQFSRQFTQPLRALRRKSHLATLSLTQQQQLKQTLLQAELELEKLEQQLLLQHCPALTRVTSPLLDHYLALLTDNTISYQQPLFDLRQAISQLA</sequence>
<comment type="caution">
    <text evidence="1">The sequence shown here is derived from an EMBL/GenBank/DDBJ whole genome shotgun (WGS) entry which is preliminary data.</text>
</comment>
<proteinExistence type="predicted"/>
<dbReference type="InterPro" id="IPR012659">
    <property type="entry name" value="CHP02444"/>
</dbReference>
<dbReference type="Pfam" id="PF09523">
    <property type="entry name" value="DUF2390"/>
    <property type="match status" value="1"/>
</dbReference>
<dbReference type="Proteomes" id="UP001231109">
    <property type="component" value="Unassembled WGS sequence"/>
</dbReference>
<gene>
    <name evidence="1" type="ORF">ORJ04_04350</name>
</gene>
<name>A0ABT9HWH1_9GAMM</name>
<protein>
    <submittedName>
        <fullName evidence="1">TIGR02444 family protein</fullName>
    </submittedName>
</protein>
<evidence type="ECO:0000313" key="1">
    <source>
        <dbReference type="EMBL" id="MDP5135180.1"/>
    </source>
</evidence>
<evidence type="ECO:0000313" key="2">
    <source>
        <dbReference type="Proteomes" id="UP001231109"/>
    </source>
</evidence>
<dbReference type="RefSeq" id="WP_305974101.1">
    <property type="nucleotide sequence ID" value="NZ_JAPJDY010000007.1"/>
</dbReference>
<reference evidence="1 2" key="1">
    <citation type="submission" date="2022-11" db="EMBL/GenBank/DDBJ databases">
        <title>Viruses from the air-sea interface of a natural surface slick.</title>
        <authorList>
            <person name="Rahlff J."/>
            <person name="Holmfeldt K."/>
        </authorList>
    </citation>
    <scope>NUCLEOTIDE SEQUENCE [LARGE SCALE GENOMIC DNA]</scope>
    <source>
        <strain evidence="1 2">SMS4</strain>
    </source>
</reference>